<dbReference type="GO" id="GO:0030126">
    <property type="term" value="C:COPI vesicle coat"/>
    <property type="evidence" value="ECO:0007669"/>
    <property type="project" value="TreeGrafter"/>
</dbReference>
<feature type="repeat" description="WD" evidence="5">
    <location>
        <begin position="36"/>
        <end position="68"/>
    </location>
</feature>
<dbReference type="InterPro" id="IPR036322">
    <property type="entry name" value="WD40_repeat_dom_sf"/>
</dbReference>
<evidence type="ECO:0000256" key="2">
    <source>
        <dbReference type="ARBA" id="ARBA00022574"/>
    </source>
</evidence>
<reference evidence="6" key="2">
    <citation type="submission" date="2018-03" db="EMBL/GenBank/DDBJ databases">
        <title>The Triticum urartu genome reveals the dynamic nature of wheat genome evolution.</title>
        <authorList>
            <person name="Ling H."/>
            <person name="Ma B."/>
            <person name="Shi X."/>
            <person name="Liu H."/>
            <person name="Dong L."/>
            <person name="Sun H."/>
            <person name="Cao Y."/>
            <person name="Gao Q."/>
            <person name="Zheng S."/>
            <person name="Li Y."/>
            <person name="Yu Y."/>
            <person name="Du H."/>
            <person name="Qi M."/>
            <person name="Li Y."/>
            <person name="Yu H."/>
            <person name="Cui Y."/>
            <person name="Wang N."/>
            <person name="Chen C."/>
            <person name="Wu H."/>
            <person name="Zhao Y."/>
            <person name="Zhang J."/>
            <person name="Li Y."/>
            <person name="Zhou W."/>
            <person name="Zhang B."/>
            <person name="Hu W."/>
            <person name="Eijk M."/>
            <person name="Tang J."/>
            <person name="Witsenboer H."/>
            <person name="Zhao S."/>
            <person name="Li Z."/>
            <person name="Zhang A."/>
            <person name="Wang D."/>
            <person name="Liang C."/>
        </authorList>
    </citation>
    <scope>NUCLEOTIDE SEQUENCE [LARGE SCALE GENOMIC DNA]</scope>
    <source>
        <strain evidence="6">cv. G1812</strain>
    </source>
</reference>
<evidence type="ECO:0000313" key="7">
    <source>
        <dbReference type="Proteomes" id="UP000015106"/>
    </source>
</evidence>
<dbReference type="Gramene" id="TuG1812G0700000370.01.T01">
    <property type="protein sequence ID" value="TuG1812G0700000370.01.T01"/>
    <property type="gene ID" value="TuG1812G0700000370.01"/>
</dbReference>
<organism evidence="6 7">
    <name type="scientific">Triticum urartu</name>
    <name type="common">Red wild einkorn</name>
    <name type="synonym">Crithodium urartu</name>
    <dbReference type="NCBI Taxonomy" id="4572"/>
    <lineage>
        <taxon>Eukaryota</taxon>
        <taxon>Viridiplantae</taxon>
        <taxon>Streptophyta</taxon>
        <taxon>Embryophyta</taxon>
        <taxon>Tracheophyta</taxon>
        <taxon>Spermatophyta</taxon>
        <taxon>Magnoliopsida</taxon>
        <taxon>Liliopsida</taxon>
        <taxon>Poales</taxon>
        <taxon>Poaceae</taxon>
        <taxon>BOP clade</taxon>
        <taxon>Pooideae</taxon>
        <taxon>Triticodae</taxon>
        <taxon>Triticeae</taxon>
        <taxon>Triticinae</taxon>
        <taxon>Triticum</taxon>
    </lineage>
</organism>
<evidence type="ECO:0000256" key="5">
    <source>
        <dbReference type="PROSITE-ProRule" id="PRU00221"/>
    </source>
</evidence>
<evidence type="ECO:0000256" key="3">
    <source>
        <dbReference type="ARBA" id="ARBA00022737"/>
    </source>
</evidence>
<dbReference type="PRINTS" id="PR00320">
    <property type="entry name" value="GPROTEINBRPT"/>
</dbReference>
<dbReference type="SMART" id="SM00320">
    <property type="entry name" value="WD40"/>
    <property type="match status" value="5"/>
</dbReference>
<evidence type="ECO:0000313" key="6">
    <source>
        <dbReference type="EnsemblPlants" id="TuG1812G0700000370.01.T01"/>
    </source>
</evidence>
<dbReference type="AlphaFoldDB" id="A0A8R7UWR9"/>
<dbReference type="PANTHER" id="PTHR19876:SF72">
    <property type="entry name" value="COATOMER WD ASSOCIATED REGION DOMAIN-CONTAINING PROTEIN"/>
    <property type="match status" value="1"/>
</dbReference>
<dbReference type="GO" id="GO:0006886">
    <property type="term" value="P:intracellular protein transport"/>
    <property type="evidence" value="ECO:0007669"/>
    <property type="project" value="TreeGrafter"/>
</dbReference>
<dbReference type="PANTHER" id="PTHR19876">
    <property type="entry name" value="COATOMER"/>
    <property type="match status" value="1"/>
</dbReference>
<dbReference type="InterPro" id="IPR020472">
    <property type="entry name" value="WD40_PAC1"/>
</dbReference>
<keyword evidence="3" id="KW-0677">Repeat</keyword>
<protein>
    <recommendedName>
        <fullName evidence="8">Coatomer beta subunit</fullName>
    </recommendedName>
</protein>
<keyword evidence="4" id="KW-0968">Cytoplasmic vesicle</keyword>
<reference evidence="6" key="3">
    <citation type="submission" date="2022-06" db="UniProtKB">
        <authorList>
            <consortium name="EnsemblPlants"/>
        </authorList>
    </citation>
    <scope>IDENTIFICATION</scope>
</reference>
<keyword evidence="7" id="KW-1185">Reference proteome</keyword>
<reference evidence="7" key="1">
    <citation type="journal article" date="2013" name="Nature">
        <title>Draft genome of the wheat A-genome progenitor Triticum urartu.</title>
        <authorList>
            <person name="Ling H.Q."/>
            <person name="Zhao S."/>
            <person name="Liu D."/>
            <person name="Wang J."/>
            <person name="Sun H."/>
            <person name="Zhang C."/>
            <person name="Fan H."/>
            <person name="Li D."/>
            <person name="Dong L."/>
            <person name="Tao Y."/>
            <person name="Gao C."/>
            <person name="Wu H."/>
            <person name="Li Y."/>
            <person name="Cui Y."/>
            <person name="Guo X."/>
            <person name="Zheng S."/>
            <person name="Wang B."/>
            <person name="Yu K."/>
            <person name="Liang Q."/>
            <person name="Yang W."/>
            <person name="Lou X."/>
            <person name="Chen J."/>
            <person name="Feng M."/>
            <person name="Jian J."/>
            <person name="Zhang X."/>
            <person name="Luo G."/>
            <person name="Jiang Y."/>
            <person name="Liu J."/>
            <person name="Wang Z."/>
            <person name="Sha Y."/>
            <person name="Zhang B."/>
            <person name="Wu H."/>
            <person name="Tang D."/>
            <person name="Shen Q."/>
            <person name="Xue P."/>
            <person name="Zou S."/>
            <person name="Wang X."/>
            <person name="Liu X."/>
            <person name="Wang F."/>
            <person name="Yang Y."/>
            <person name="An X."/>
            <person name="Dong Z."/>
            <person name="Zhang K."/>
            <person name="Zhang X."/>
            <person name="Luo M.C."/>
            <person name="Dvorak J."/>
            <person name="Tong Y."/>
            <person name="Wang J."/>
            <person name="Yang H."/>
            <person name="Li Z."/>
            <person name="Wang D."/>
            <person name="Zhang A."/>
            <person name="Wang J."/>
        </authorList>
    </citation>
    <scope>NUCLEOTIDE SEQUENCE</scope>
    <source>
        <strain evidence="7">cv. G1812</strain>
    </source>
</reference>
<dbReference type="Gene3D" id="2.130.10.10">
    <property type="entry name" value="YVTN repeat-like/Quinoprotein amine dehydrogenase"/>
    <property type="match status" value="1"/>
</dbReference>
<dbReference type="SUPFAM" id="SSF50978">
    <property type="entry name" value="WD40 repeat-like"/>
    <property type="match status" value="1"/>
</dbReference>
<dbReference type="PROSITE" id="PS50294">
    <property type="entry name" value="WD_REPEATS_REGION"/>
    <property type="match status" value="3"/>
</dbReference>
<dbReference type="GO" id="GO:0006890">
    <property type="term" value="P:retrograde vesicle-mediated transport, Golgi to endoplasmic reticulum"/>
    <property type="evidence" value="ECO:0007669"/>
    <property type="project" value="TreeGrafter"/>
</dbReference>
<dbReference type="InterPro" id="IPR015943">
    <property type="entry name" value="WD40/YVTN_repeat-like_dom_sf"/>
</dbReference>
<keyword evidence="2 5" id="KW-0853">WD repeat</keyword>
<dbReference type="GO" id="GO:0006888">
    <property type="term" value="P:endoplasmic reticulum to Golgi vesicle-mediated transport"/>
    <property type="evidence" value="ECO:0007669"/>
    <property type="project" value="TreeGrafter"/>
</dbReference>
<dbReference type="Proteomes" id="UP000015106">
    <property type="component" value="Chromosome 7"/>
</dbReference>
<comment type="subcellular location">
    <subcellularLocation>
        <location evidence="1">Cytoplasmic vesicle membrane</location>
    </subcellularLocation>
</comment>
<feature type="repeat" description="WD" evidence="5">
    <location>
        <begin position="170"/>
        <end position="211"/>
    </location>
</feature>
<proteinExistence type="predicted"/>
<dbReference type="PROSITE" id="PS50082">
    <property type="entry name" value="WD_REPEATS_2"/>
    <property type="match status" value="4"/>
</dbReference>
<feature type="repeat" description="WD" evidence="5">
    <location>
        <begin position="126"/>
        <end position="169"/>
    </location>
</feature>
<dbReference type="InterPro" id="IPR050844">
    <property type="entry name" value="Coatomer_complex_subunit"/>
</dbReference>
<sequence length="246" mass="27631">VSLAKFIAREQWILAGFTSGLLCVYSCDSQNRIHVLHEHSTSIKSLAIHSTKPYVLSASRDGKILLWDYGKEWQLIKAFDANSWLDKGDTVEQVAFHPKDNDLFASAQGKTVKFWNLHSGECKHILSGHSDSVVCLDYFSLGHKLYWITGSQDRTAKIWDFETRRCVHSLKGHMDVVNIVCCHPDLPILITASWDGSVHLWDSTTFRLVRVLKFKLGKVNSIACLKGSTSIAIGHEKGLVLADIRP</sequence>
<name>A0A8R7UWR9_TRIUA</name>
<evidence type="ECO:0000256" key="1">
    <source>
        <dbReference type="ARBA" id="ARBA00004156"/>
    </source>
</evidence>
<dbReference type="GO" id="GO:0006891">
    <property type="term" value="P:intra-Golgi vesicle-mediated transport"/>
    <property type="evidence" value="ECO:0007669"/>
    <property type="project" value="TreeGrafter"/>
</dbReference>
<evidence type="ECO:0008006" key="8">
    <source>
        <dbReference type="Google" id="ProtNLM"/>
    </source>
</evidence>
<feature type="repeat" description="WD" evidence="5">
    <location>
        <begin position="89"/>
        <end position="125"/>
    </location>
</feature>
<evidence type="ECO:0000256" key="4">
    <source>
        <dbReference type="ARBA" id="ARBA00023329"/>
    </source>
</evidence>
<dbReference type="EnsemblPlants" id="TuG1812G0700000370.01.T01">
    <property type="protein sequence ID" value="TuG1812G0700000370.01.T01"/>
    <property type="gene ID" value="TuG1812G0700000370.01"/>
</dbReference>
<dbReference type="Pfam" id="PF00400">
    <property type="entry name" value="WD40"/>
    <property type="match status" value="4"/>
</dbReference>
<dbReference type="InterPro" id="IPR001680">
    <property type="entry name" value="WD40_rpt"/>
</dbReference>
<accession>A0A8R7UWR9</accession>